<dbReference type="GeneTree" id="ENSGT01020000230364"/>
<evidence type="ECO:0000256" key="6">
    <source>
        <dbReference type="PIRNR" id="PIRNR038193"/>
    </source>
</evidence>
<feature type="active site" description="Proton donor" evidence="7">
    <location>
        <position position="127"/>
    </location>
</feature>
<dbReference type="GO" id="GO:0071493">
    <property type="term" value="P:cellular response to UV-B"/>
    <property type="evidence" value="ECO:0007669"/>
    <property type="project" value="Ensembl"/>
</dbReference>
<dbReference type="InterPro" id="IPR018155">
    <property type="entry name" value="Hyaluronidase"/>
</dbReference>
<dbReference type="GO" id="GO:0004415">
    <property type="term" value="F:hyalurononglucosaminidase activity"/>
    <property type="evidence" value="ECO:0007669"/>
    <property type="project" value="UniProtKB-UniRule"/>
</dbReference>
<dbReference type="Gene3D" id="3.20.20.70">
    <property type="entry name" value="Aldolase class I"/>
    <property type="match status" value="1"/>
</dbReference>
<feature type="chain" id="PRO_5021403152" description="Hyaluronidase" evidence="11">
    <location>
        <begin position="21"/>
        <end position="418"/>
    </location>
</feature>
<dbReference type="STRING" id="29139.ENSVURP00010023232"/>
<dbReference type="GO" id="GO:0005783">
    <property type="term" value="C:endoplasmic reticulum"/>
    <property type="evidence" value="ECO:0007669"/>
    <property type="project" value="Ensembl"/>
</dbReference>
<dbReference type="GO" id="GO:0030214">
    <property type="term" value="P:hyaluronan catabolic process"/>
    <property type="evidence" value="ECO:0007669"/>
    <property type="project" value="Ensembl"/>
</dbReference>
<feature type="disulfide bond" evidence="9">
    <location>
        <begin position="353"/>
        <end position="364"/>
    </location>
</feature>
<dbReference type="RefSeq" id="XP_027693088.1">
    <property type="nucleotide sequence ID" value="XM_027837287.1"/>
</dbReference>
<feature type="disulfide bond" evidence="9">
    <location>
        <begin position="203"/>
        <end position="217"/>
    </location>
</feature>
<evidence type="ECO:0000256" key="3">
    <source>
        <dbReference type="ARBA" id="ARBA00022801"/>
    </source>
</evidence>
<feature type="disulfide bond" evidence="9">
    <location>
        <begin position="358"/>
        <end position="399"/>
    </location>
</feature>
<feature type="disulfide bond" evidence="9">
    <location>
        <begin position="401"/>
        <end position="410"/>
    </location>
</feature>
<dbReference type="GO" id="GO:0005769">
    <property type="term" value="C:early endosome"/>
    <property type="evidence" value="ECO:0007669"/>
    <property type="project" value="Ensembl"/>
</dbReference>
<evidence type="ECO:0000256" key="11">
    <source>
        <dbReference type="SAM" id="SignalP"/>
    </source>
</evidence>
<evidence type="ECO:0000313" key="13">
    <source>
        <dbReference type="Proteomes" id="UP000314987"/>
    </source>
</evidence>
<evidence type="ECO:0000256" key="8">
    <source>
        <dbReference type="PIRSR" id="PIRSR038193-2"/>
    </source>
</evidence>
<evidence type="ECO:0000256" key="2">
    <source>
        <dbReference type="ARBA" id="ARBA00008871"/>
    </source>
</evidence>
<comment type="similarity">
    <text evidence="2 6 10">Belongs to the glycosyl hydrolase 56 family.</text>
</comment>
<organism evidence="12 13">
    <name type="scientific">Vombatus ursinus</name>
    <name type="common">Common wombat</name>
    <dbReference type="NCBI Taxonomy" id="29139"/>
    <lineage>
        <taxon>Eukaryota</taxon>
        <taxon>Metazoa</taxon>
        <taxon>Chordata</taxon>
        <taxon>Craniata</taxon>
        <taxon>Vertebrata</taxon>
        <taxon>Euteleostomi</taxon>
        <taxon>Mammalia</taxon>
        <taxon>Metatheria</taxon>
        <taxon>Diprotodontia</taxon>
        <taxon>Vombatidae</taxon>
        <taxon>Vombatus</taxon>
    </lineage>
</organism>
<accession>A0A4X2LQV3</accession>
<dbReference type="SUPFAM" id="SSF51445">
    <property type="entry name" value="(Trans)glycosidases"/>
    <property type="match status" value="1"/>
</dbReference>
<feature type="glycosylation site" description="N-linked (GlcNAc...) asparagine" evidence="8">
    <location>
        <position position="345"/>
    </location>
</feature>
<evidence type="ECO:0000256" key="10">
    <source>
        <dbReference type="RuleBase" id="RU610713"/>
    </source>
</evidence>
<dbReference type="GO" id="GO:0033906">
    <property type="term" value="F:hyaluronoglucuronidase activity"/>
    <property type="evidence" value="ECO:0007669"/>
    <property type="project" value="Ensembl"/>
</dbReference>
<dbReference type="FunFam" id="3.20.20.70:FF:000065">
    <property type="entry name" value="Hyaluronidase"/>
    <property type="match status" value="1"/>
</dbReference>
<keyword evidence="5 10" id="KW-0326">Glycosidase</keyword>
<dbReference type="OrthoDB" id="5796153at2759"/>
<evidence type="ECO:0000256" key="9">
    <source>
        <dbReference type="PIRSR" id="PIRSR038193-3"/>
    </source>
</evidence>
<dbReference type="GO" id="GO:0006954">
    <property type="term" value="P:inflammatory response"/>
    <property type="evidence" value="ECO:0007669"/>
    <property type="project" value="Ensembl"/>
</dbReference>
<comment type="catalytic activity">
    <reaction evidence="1 10">
        <text>Random hydrolysis of (1-&gt;4)-linkages between N-acetyl-beta-D-glucosamine and D-glucuronate residues in hyaluronate.</text>
        <dbReference type="EC" id="3.2.1.35"/>
    </reaction>
</comment>
<keyword evidence="3 10" id="KW-0378">Hydrolase</keyword>
<proteinExistence type="inferred from homology"/>
<gene>
    <name evidence="12" type="primary">HYAL3</name>
</gene>
<dbReference type="GO" id="GO:0097225">
    <property type="term" value="C:sperm midpiece"/>
    <property type="evidence" value="ECO:0007669"/>
    <property type="project" value="Ensembl"/>
</dbReference>
<keyword evidence="11" id="KW-0732">Signal</keyword>
<dbReference type="GeneID" id="114024287"/>
<dbReference type="GO" id="GO:0046677">
    <property type="term" value="P:response to antibiotic"/>
    <property type="evidence" value="ECO:0007669"/>
    <property type="project" value="Ensembl"/>
</dbReference>
<reference evidence="12" key="2">
    <citation type="submission" date="2025-08" db="UniProtKB">
        <authorList>
            <consortium name="Ensembl"/>
        </authorList>
    </citation>
    <scope>IDENTIFICATION</scope>
</reference>
<dbReference type="PRINTS" id="PR00846">
    <property type="entry name" value="GLHYDRLASE56"/>
</dbReference>
<dbReference type="GO" id="GO:0009615">
    <property type="term" value="P:response to virus"/>
    <property type="evidence" value="ECO:0007669"/>
    <property type="project" value="Ensembl"/>
</dbReference>
<dbReference type="Pfam" id="PF01630">
    <property type="entry name" value="Glyco_hydro_56"/>
    <property type="match status" value="1"/>
</dbReference>
<evidence type="ECO:0000313" key="12">
    <source>
        <dbReference type="Ensembl" id="ENSVURP00010023232.1"/>
    </source>
</evidence>
<dbReference type="GO" id="GO:2000355">
    <property type="term" value="P:negative regulation of ovarian follicle development"/>
    <property type="evidence" value="ECO:0007669"/>
    <property type="project" value="Ensembl"/>
</dbReference>
<dbReference type="GO" id="GO:0071347">
    <property type="term" value="P:cellular response to interleukin-1"/>
    <property type="evidence" value="ECO:0007669"/>
    <property type="project" value="Ensembl"/>
</dbReference>
<feature type="signal peptide" evidence="11">
    <location>
        <begin position="1"/>
        <end position="20"/>
    </location>
</feature>
<dbReference type="PANTHER" id="PTHR11769:SF19">
    <property type="entry name" value="HYALURONIDASE-3"/>
    <property type="match status" value="1"/>
</dbReference>
<dbReference type="EC" id="3.2.1.35" evidence="10"/>
<dbReference type="PIRSF" id="PIRSF038193">
    <property type="entry name" value="Hyaluronidase"/>
    <property type="match status" value="1"/>
</dbReference>
<dbReference type="Ensembl" id="ENSVURT00010026436.1">
    <property type="protein sequence ID" value="ENSVURP00010023232.1"/>
    <property type="gene ID" value="ENSVURG00010017795.1"/>
</dbReference>
<feature type="disulfide bond" evidence="9">
    <location>
        <begin position="40"/>
        <end position="328"/>
    </location>
</feature>
<evidence type="ECO:0000256" key="7">
    <source>
        <dbReference type="PIRSR" id="PIRSR038193-1"/>
    </source>
</evidence>
<dbReference type="InterPro" id="IPR017853">
    <property type="entry name" value="GH"/>
</dbReference>
<keyword evidence="4 9" id="KW-1015">Disulfide bond</keyword>
<dbReference type="GO" id="GO:0007341">
    <property type="term" value="P:penetration of zona pellucida"/>
    <property type="evidence" value="ECO:0007669"/>
    <property type="project" value="Ensembl"/>
</dbReference>
<dbReference type="GO" id="GO:0051216">
    <property type="term" value="P:cartilage development"/>
    <property type="evidence" value="ECO:0007669"/>
    <property type="project" value="Ensembl"/>
</dbReference>
<dbReference type="GO" id="GO:0002080">
    <property type="term" value="C:acrosomal membrane"/>
    <property type="evidence" value="ECO:0007669"/>
    <property type="project" value="Ensembl"/>
</dbReference>
<protein>
    <recommendedName>
        <fullName evidence="10">Hyaluronidase</fullName>
        <ecNumber evidence="10">3.2.1.35</ecNumber>
    </recommendedName>
</protein>
<dbReference type="GlyCosmos" id="A0A4X2LQV3">
    <property type="glycosylation" value="1 site, No reported glycans"/>
</dbReference>
<dbReference type="PANTHER" id="PTHR11769">
    <property type="entry name" value="HYALURONIDASE"/>
    <property type="match status" value="1"/>
</dbReference>
<name>A0A4X2LQV3_VOMUR</name>
<dbReference type="RefSeq" id="XP_027693089.1">
    <property type="nucleotide sequence ID" value="XM_027837288.1"/>
</dbReference>
<dbReference type="GO" id="GO:0071356">
    <property type="term" value="P:cellular response to tumor necrosis factor"/>
    <property type="evidence" value="ECO:0007669"/>
    <property type="project" value="Ensembl"/>
</dbReference>
<dbReference type="CTD" id="8372"/>
<evidence type="ECO:0000256" key="5">
    <source>
        <dbReference type="ARBA" id="ARBA00023295"/>
    </source>
</evidence>
<dbReference type="GO" id="GO:2000368">
    <property type="term" value="P:positive regulation of acrosomal vesicle exocytosis"/>
    <property type="evidence" value="ECO:0007669"/>
    <property type="project" value="Ensembl"/>
</dbReference>
<dbReference type="Proteomes" id="UP000314987">
    <property type="component" value="Unassembled WGS sequence"/>
</dbReference>
<evidence type="ECO:0000256" key="1">
    <source>
        <dbReference type="ARBA" id="ARBA00000251"/>
    </source>
</evidence>
<dbReference type="InterPro" id="IPR013785">
    <property type="entry name" value="Aldolase_TIM"/>
</dbReference>
<reference evidence="12" key="3">
    <citation type="submission" date="2025-09" db="UniProtKB">
        <authorList>
            <consortium name="Ensembl"/>
        </authorList>
    </citation>
    <scope>IDENTIFICATION</scope>
</reference>
<dbReference type="GO" id="GO:0005764">
    <property type="term" value="C:lysosome"/>
    <property type="evidence" value="ECO:0007669"/>
    <property type="project" value="Ensembl"/>
</dbReference>
<dbReference type="GO" id="GO:0001552">
    <property type="term" value="P:ovarian follicle atresia"/>
    <property type="evidence" value="ECO:0007669"/>
    <property type="project" value="Ensembl"/>
</dbReference>
<dbReference type="AlphaFoldDB" id="A0A4X2LQV3"/>
<reference evidence="13" key="1">
    <citation type="submission" date="2018-12" db="EMBL/GenBank/DDBJ databases">
        <authorList>
            <person name="Yazar S."/>
        </authorList>
    </citation>
    <scope>NUCLEOTIDE SEQUENCE [LARGE SCALE GENOMIC DNA]</scope>
</reference>
<sequence>MNGGCYLVAWATLCLVGGWATSWHVGRPFTAVWNVPTARCQTHFGQPLLLEPFGIVHNQAQRFRGQNITIFYKNQFGLYPYLGPRGVLHHGGIPQAVPLHKHLALVTSQISGLMHKGFRGLAVLDWEEWHPLWNRNWGPRRIYRKASWAWAQQRWPDLPHKLQGFEARATFEGAARALMEGTLQLAQALRPRGLWGFYRFPLCRSPWRGRHNYTGKCQMADKASNDRLRWLWEASTALFPSIYLPPGLPQVYRKSYARHRLEEASRVARFGHPHPLPVMAYTRLTHLGSGRFLSQNDLIQTIGVSVALGVEGVVLWGDLSFSSSGEQCKLLQSYLSNILGPYLSNVTKAAQACSQQLCHGNGRCARQEPNNDDVFLHLEPASAVGAPREDPDKWTHFRCLCYPGWAGTACKVPVPGTE</sequence>
<evidence type="ECO:0000256" key="4">
    <source>
        <dbReference type="ARBA" id="ARBA00023157"/>
    </source>
</evidence>
<dbReference type="OMA" id="GWATSWH"/>
<dbReference type="GO" id="GO:0005975">
    <property type="term" value="P:carbohydrate metabolic process"/>
    <property type="evidence" value="ECO:0007669"/>
    <property type="project" value="UniProtKB-UniRule"/>
</dbReference>
<keyword evidence="13" id="KW-1185">Reference proteome</keyword>